<dbReference type="eggNOG" id="ENOG502SA5C">
    <property type="taxonomic scope" value="Eukaryota"/>
</dbReference>
<dbReference type="HOGENOM" id="CLU_133357_0_0_1"/>
<dbReference type="OMA" id="ANETHKD"/>
<reference evidence="3 4" key="1">
    <citation type="submission" date="2013-02" db="EMBL/GenBank/DDBJ databases">
        <title>Genome sequence of Candida maltosa Xu316, a potential industrial strain for xylitol and ethanol production.</title>
        <authorList>
            <person name="Yu J."/>
            <person name="Wang Q."/>
            <person name="Geng X."/>
            <person name="Bao W."/>
            <person name="He P."/>
            <person name="Cai J."/>
        </authorList>
    </citation>
    <scope>NUCLEOTIDE SEQUENCE [LARGE SCALE GENOMIC DNA]</scope>
    <source>
        <strain evidence="4">Xu316</strain>
    </source>
</reference>
<evidence type="ECO:0000313" key="4">
    <source>
        <dbReference type="Proteomes" id="UP000011777"/>
    </source>
</evidence>
<feature type="signal peptide" evidence="2">
    <location>
        <begin position="1"/>
        <end position="24"/>
    </location>
</feature>
<feature type="region of interest" description="Disordered" evidence="1">
    <location>
        <begin position="145"/>
        <end position="164"/>
    </location>
</feature>
<dbReference type="Proteomes" id="UP000011777">
    <property type="component" value="Unassembled WGS sequence"/>
</dbReference>
<evidence type="ECO:0000256" key="2">
    <source>
        <dbReference type="SAM" id="SignalP"/>
    </source>
</evidence>
<proteinExistence type="predicted"/>
<keyword evidence="2" id="KW-0732">Signal</keyword>
<evidence type="ECO:0000313" key="3">
    <source>
        <dbReference type="EMBL" id="EMG48204.1"/>
    </source>
</evidence>
<evidence type="ECO:0000256" key="1">
    <source>
        <dbReference type="SAM" id="MobiDB-lite"/>
    </source>
</evidence>
<name>M3K0K4_CANMX</name>
<comment type="caution">
    <text evidence="3">The sequence shown here is derived from an EMBL/GenBank/DDBJ whole genome shotgun (WGS) entry which is preliminary data.</text>
</comment>
<feature type="non-terminal residue" evidence="3">
    <location>
        <position position="1"/>
    </location>
</feature>
<dbReference type="OrthoDB" id="4092812at2759"/>
<feature type="region of interest" description="Disordered" evidence="1">
    <location>
        <begin position="37"/>
        <end position="71"/>
    </location>
</feature>
<feature type="compositionally biased region" description="Low complexity" evidence="1">
    <location>
        <begin position="44"/>
        <end position="54"/>
    </location>
</feature>
<organism evidence="3 4">
    <name type="scientific">Candida maltosa (strain Xu316)</name>
    <name type="common">Yeast</name>
    <dbReference type="NCBI Taxonomy" id="1245528"/>
    <lineage>
        <taxon>Eukaryota</taxon>
        <taxon>Fungi</taxon>
        <taxon>Dikarya</taxon>
        <taxon>Ascomycota</taxon>
        <taxon>Saccharomycotina</taxon>
        <taxon>Pichiomycetes</taxon>
        <taxon>Debaryomycetaceae</taxon>
        <taxon>Candida/Lodderomyces clade</taxon>
        <taxon>Candida</taxon>
    </lineage>
</organism>
<feature type="chain" id="PRO_5004035145" evidence="2">
    <location>
        <begin position="25"/>
        <end position="164"/>
    </location>
</feature>
<dbReference type="EMBL" id="AOGT01001203">
    <property type="protein sequence ID" value="EMG48204.1"/>
    <property type="molecule type" value="Genomic_DNA"/>
</dbReference>
<keyword evidence="4" id="KW-1185">Reference proteome</keyword>
<dbReference type="AlphaFoldDB" id="M3K0K4"/>
<gene>
    <name evidence="3" type="ORF">G210_1271</name>
</gene>
<accession>M3K0K4</accession>
<protein>
    <submittedName>
        <fullName evidence="3">Uncharacterized protein</fullName>
    </submittedName>
</protein>
<sequence length="164" mass="19079">MFFTILIIAVILVIIMLVLPYASGLTKIEIDTHHKVKEKKQTKKSASAPSSSQQYGYVPPDEIQPEDDKSQEHKYFKEKASAIKDKFQVTSEDMPLKIKLSKLDNTDANLRHRKKEKLDIDTNPNNYDYDIDELIAEENDLARKEQQSEFYKDQEIGKEREEMV</sequence>